<keyword evidence="2" id="KW-0274">FAD</keyword>
<dbReference type="PANTHER" id="PTHR46972">
    <property type="entry name" value="MONOOXYGENASE ASQM-RELATED"/>
    <property type="match status" value="1"/>
</dbReference>
<feature type="domain" description="FAD-binding" evidence="5">
    <location>
        <begin position="5"/>
        <end position="167"/>
    </location>
</feature>
<dbReference type="RefSeq" id="WP_238193531.1">
    <property type="nucleotide sequence ID" value="NZ_BPQJ01000067.1"/>
</dbReference>
<evidence type="ECO:0000313" key="6">
    <source>
        <dbReference type="EMBL" id="GJD66506.1"/>
    </source>
</evidence>
<dbReference type="AlphaFoldDB" id="A0AA37M8U5"/>
<dbReference type="SUPFAM" id="SSF51905">
    <property type="entry name" value="FAD/NAD(P)-binding domain"/>
    <property type="match status" value="1"/>
</dbReference>
<dbReference type="PANTHER" id="PTHR46972:SF1">
    <property type="entry name" value="FAD DEPENDENT OXIDOREDUCTASE DOMAIN-CONTAINING PROTEIN"/>
    <property type="match status" value="1"/>
</dbReference>
<keyword evidence="7" id="KW-1185">Reference proteome</keyword>
<dbReference type="Gene3D" id="3.50.50.60">
    <property type="entry name" value="FAD/NAD(P)-binding domain"/>
    <property type="match status" value="1"/>
</dbReference>
<comment type="caution">
    <text evidence="6">The sequence shown here is derived from an EMBL/GenBank/DDBJ whole genome shotgun (WGS) entry which is preliminary data.</text>
</comment>
<dbReference type="GO" id="GO:0071949">
    <property type="term" value="F:FAD binding"/>
    <property type="evidence" value="ECO:0007669"/>
    <property type="project" value="InterPro"/>
</dbReference>
<evidence type="ECO:0000256" key="3">
    <source>
        <dbReference type="ARBA" id="ARBA00023002"/>
    </source>
</evidence>
<name>A0AA37M8U5_9HYPH</name>
<dbReference type="Pfam" id="PF01494">
    <property type="entry name" value="FAD_binding_3"/>
    <property type="match status" value="1"/>
</dbReference>
<evidence type="ECO:0000259" key="5">
    <source>
        <dbReference type="Pfam" id="PF01494"/>
    </source>
</evidence>
<protein>
    <submittedName>
        <fullName evidence="6">Flavin-dependent monooxygenase</fullName>
    </submittedName>
</protein>
<evidence type="ECO:0000256" key="1">
    <source>
        <dbReference type="ARBA" id="ARBA00022630"/>
    </source>
</evidence>
<gene>
    <name evidence="6" type="primary">tet(X)_1</name>
    <name evidence="6" type="ORF">MPEAHAMD_6704</name>
</gene>
<evidence type="ECO:0000256" key="2">
    <source>
        <dbReference type="ARBA" id="ARBA00022827"/>
    </source>
</evidence>
<reference evidence="6" key="2">
    <citation type="submission" date="2021-08" db="EMBL/GenBank/DDBJ databases">
        <authorList>
            <person name="Tani A."/>
            <person name="Ola A."/>
            <person name="Ogura Y."/>
            <person name="Katsura K."/>
            <person name="Hayashi T."/>
        </authorList>
    </citation>
    <scope>NUCLEOTIDE SEQUENCE</scope>
    <source>
        <strain evidence="6">JCM 32048</strain>
    </source>
</reference>
<keyword evidence="3" id="KW-0560">Oxidoreductase</keyword>
<dbReference type="GO" id="GO:0004497">
    <property type="term" value="F:monooxygenase activity"/>
    <property type="evidence" value="ECO:0007669"/>
    <property type="project" value="UniProtKB-KW"/>
</dbReference>
<reference evidence="6" key="1">
    <citation type="journal article" date="2016" name="Front. Microbiol.">
        <title>Genome Sequence of the Piezophilic, Mesophilic Sulfate-Reducing Bacterium Desulfovibrio indicus J2T.</title>
        <authorList>
            <person name="Cao J."/>
            <person name="Maignien L."/>
            <person name="Shao Z."/>
            <person name="Alain K."/>
            <person name="Jebbar M."/>
        </authorList>
    </citation>
    <scope>NUCLEOTIDE SEQUENCE</scope>
    <source>
        <strain evidence="6">JCM 32048</strain>
    </source>
</reference>
<dbReference type="Proteomes" id="UP001055286">
    <property type="component" value="Unassembled WGS sequence"/>
</dbReference>
<dbReference type="InterPro" id="IPR036188">
    <property type="entry name" value="FAD/NAD-bd_sf"/>
</dbReference>
<proteinExistence type="predicted"/>
<sequence length="190" mass="20156">MRQSITILGAGLGGLVLARILHLHGITASIYEAEPSVDARAQGGLLDIHEHSGQIALRAAGLHADFLRLVRSGEDAKRIVDRGGVILFDRPGNHMGYRPEVDRGDLRRMLVAALPPETIRWGHKAIRVTGCGDGRHVVVFTNGATITADLLVGADGAWSKVRPMLSRATPAYAGVSFIETTISDGGAPQG</sequence>
<evidence type="ECO:0000256" key="4">
    <source>
        <dbReference type="ARBA" id="ARBA00023033"/>
    </source>
</evidence>
<evidence type="ECO:0000313" key="7">
    <source>
        <dbReference type="Proteomes" id="UP001055286"/>
    </source>
</evidence>
<keyword evidence="4 6" id="KW-0503">Monooxygenase</keyword>
<dbReference type="InterPro" id="IPR002938">
    <property type="entry name" value="FAD-bd"/>
</dbReference>
<accession>A0AA37M8U5</accession>
<dbReference type="PRINTS" id="PR00420">
    <property type="entry name" value="RNGMNOXGNASE"/>
</dbReference>
<organism evidence="6 7">
    <name type="scientific">Methylobacterium frigidaeris</name>
    <dbReference type="NCBI Taxonomy" id="2038277"/>
    <lineage>
        <taxon>Bacteria</taxon>
        <taxon>Pseudomonadati</taxon>
        <taxon>Pseudomonadota</taxon>
        <taxon>Alphaproteobacteria</taxon>
        <taxon>Hyphomicrobiales</taxon>
        <taxon>Methylobacteriaceae</taxon>
        <taxon>Methylobacterium</taxon>
    </lineage>
</organism>
<keyword evidence="1" id="KW-0285">Flavoprotein</keyword>
<dbReference type="EMBL" id="BPQJ01000067">
    <property type="protein sequence ID" value="GJD66506.1"/>
    <property type="molecule type" value="Genomic_DNA"/>
</dbReference>